<comment type="caution">
    <text evidence="2">The sequence shown here is derived from an EMBL/GenBank/DDBJ whole genome shotgun (WGS) entry which is preliminary data.</text>
</comment>
<keyword evidence="3" id="KW-1185">Reference proteome</keyword>
<dbReference type="EMBL" id="SWJQ01000051">
    <property type="protein sequence ID" value="TRZ24146.1"/>
    <property type="molecule type" value="Genomic_DNA"/>
</dbReference>
<evidence type="ECO:0000256" key="1">
    <source>
        <dbReference type="SAM" id="MobiDB-lite"/>
    </source>
</evidence>
<feature type="region of interest" description="Disordered" evidence="1">
    <location>
        <begin position="1"/>
        <end position="25"/>
    </location>
</feature>
<evidence type="ECO:0000313" key="2">
    <source>
        <dbReference type="EMBL" id="TRZ24146.1"/>
    </source>
</evidence>
<dbReference type="Proteomes" id="UP000796761">
    <property type="component" value="Unassembled WGS sequence"/>
</dbReference>
<accession>A0A8K1GUM8</accession>
<evidence type="ECO:0000313" key="3">
    <source>
        <dbReference type="Proteomes" id="UP000796761"/>
    </source>
</evidence>
<sequence length="126" mass="14404">MKEALLTTPTVGTQPHHRDKDDEEEDHVLMIKNQSRLLRHGYGHNHSVKNQESVFTPYYLTSLSNPSSISDSSKWETYFAFIQSEFFTKRVVETDGTNEITETDLQKAHHAQLLLKFTPVFAPPGS</sequence>
<dbReference type="AlphaFoldDB" id="A0A8K1GUM8"/>
<gene>
    <name evidence="2" type="ORF">HGM15179_002952</name>
</gene>
<protein>
    <submittedName>
        <fullName evidence="2">Uncharacterized protein</fullName>
    </submittedName>
</protein>
<proteinExistence type="predicted"/>
<name>A0A8K1GUM8_9PASS</name>
<reference evidence="2" key="1">
    <citation type="submission" date="2019-04" db="EMBL/GenBank/DDBJ databases">
        <title>Genome assembly of Zosterops borbonicus 15179.</title>
        <authorList>
            <person name="Leroy T."/>
            <person name="Anselmetti Y."/>
            <person name="Tilak M.-K."/>
            <person name="Nabholz B."/>
        </authorList>
    </citation>
    <scope>NUCLEOTIDE SEQUENCE</scope>
    <source>
        <strain evidence="2">HGM_15179</strain>
        <tissue evidence="2">Muscle</tissue>
    </source>
</reference>
<organism evidence="2 3">
    <name type="scientific">Zosterops borbonicus</name>
    <dbReference type="NCBI Taxonomy" id="364589"/>
    <lineage>
        <taxon>Eukaryota</taxon>
        <taxon>Metazoa</taxon>
        <taxon>Chordata</taxon>
        <taxon>Craniata</taxon>
        <taxon>Vertebrata</taxon>
        <taxon>Euteleostomi</taxon>
        <taxon>Archelosauria</taxon>
        <taxon>Archosauria</taxon>
        <taxon>Dinosauria</taxon>
        <taxon>Saurischia</taxon>
        <taxon>Theropoda</taxon>
        <taxon>Coelurosauria</taxon>
        <taxon>Aves</taxon>
        <taxon>Neognathae</taxon>
        <taxon>Neoaves</taxon>
        <taxon>Telluraves</taxon>
        <taxon>Australaves</taxon>
        <taxon>Passeriformes</taxon>
        <taxon>Sylvioidea</taxon>
        <taxon>Zosteropidae</taxon>
        <taxon>Zosterops</taxon>
    </lineage>
</organism>